<proteinExistence type="predicted"/>
<gene>
    <name evidence="2" type="ORF">chiPu_0024308</name>
</gene>
<comment type="caution">
    <text evidence="2">The sequence shown here is derived from an EMBL/GenBank/DDBJ whole genome shotgun (WGS) entry which is preliminary data.</text>
</comment>
<evidence type="ECO:0000313" key="3">
    <source>
        <dbReference type="Proteomes" id="UP000287033"/>
    </source>
</evidence>
<organism evidence="2 3">
    <name type="scientific">Chiloscyllium punctatum</name>
    <name type="common">Brownbanded bambooshark</name>
    <name type="synonym">Hemiscyllium punctatum</name>
    <dbReference type="NCBI Taxonomy" id="137246"/>
    <lineage>
        <taxon>Eukaryota</taxon>
        <taxon>Metazoa</taxon>
        <taxon>Chordata</taxon>
        <taxon>Craniata</taxon>
        <taxon>Vertebrata</taxon>
        <taxon>Chondrichthyes</taxon>
        <taxon>Elasmobranchii</taxon>
        <taxon>Galeomorphii</taxon>
        <taxon>Galeoidea</taxon>
        <taxon>Orectolobiformes</taxon>
        <taxon>Hemiscylliidae</taxon>
        <taxon>Chiloscyllium</taxon>
    </lineage>
</organism>
<accession>A0A401TC51</accession>
<dbReference type="EMBL" id="BEZZ01036800">
    <property type="protein sequence ID" value="GCC40184.1"/>
    <property type="molecule type" value="Genomic_DNA"/>
</dbReference>
<feature type="region of interest" description="Disordered" evidence="1">
    <location>
        <begin position="15"/>
        <end position="37"/>
    </location>
</feature>
<evidence type="ECO:0000313" key="2">
    <source>
        <dbReference type="EMBL" id="GCC40184.1"/>
    </source>
</evidence>
<feature type="non-terminal residue" evidence="2">
    <location>
        <position position="1"/>
    </location>
</feature>
<dbReference type="Proteomes" id="UP000287033">
    <property type="component" value="Unassembled WGS sequence"/>
</dbReference>
<evidence type="ECO:0000256" key="1">
    <source>
        <dbReference type="SAM" id="MobiDB-lite"/>
    </source>
</evidence>
<name>A0A401TC51_CHIPU</name>
<sequence length="37" mass="4207">GKGYMKTYWLKGKGNPGYKTSAELRKNTKQNDNVSSR</sequence>
<keyword evidence="3" id="KW-1185">Reference proteome</keyword>
<protein>
    <submittedName>
        <fullName evidence="2">Uncharacterized protein</fullName>
    </submittedName>
</protein>
<dbReference type="AlphaFoldDB" id="A0A401TC51"/>
<reference evidence="2 3" key="1">
    <citation type="journal article" date="2018" name="Nat. Ecol. Evol.">
        <title>Shark genomes provide insights into elasmobranch evolution and the origin of vertebrates.</title>
        <authorList>
            <person name="Hara Y"/>
            <person name="Yamaguchi K"/>
            <person name="Onimaru K"/>
            <person name="Kadota M"/>
            <person name="Koyanagi M"/>
            <person name="Keeley SD"/>
            <person name="Tatsumi K"/>
            <person name="Tanaka K"/>
            <person name="Motone F"/>
            <person name="Kageyama Y"/>
            <person name="Nozu R"/>
            <person name="Adachi N"/>
            <person name="Nishimura O"/>
            <person name="Nakagawa R"/>
            <person name="Tanegashima C"/>
            <person name="Kiyatake I"/>
            <person name="Matsumoto R"/>
            <person name="Murakumo K"/>
            <person name="Nishida K"/>
            <person name="Terakita A"/>
            <person name="Kuratani S"/>
            <person name="Sato K"/>
            <person name="Hyodo S Kuraku.S."/>
        </authorList>
    </citation>
    <scope>NUCLEOTIDE SEQUENCE [LARGE SCALE GENOMIC DNA]</scope>
</reference>